<dbReference type="Pfam" id="PF17820">
    <property type="entry name" value="PDZ_6"/>
    <property type="match status" value="1"/>
</dbReference>
<dbReference type="EMBL" id="MPDK01000001">
    <property type="protein sequence ID" value="PWI59066.1"/>
    <property type="molecule type" value="Genomic_DNA"/>
</dbReference>
<comment type="caution">
    <text evidence="4">The sequence shown here is derived from an EMBL/GenBank/DDBJ whole genome shotgun (WGS) entry which is preliminary data.</text>
</comment>
<dbReference type="AlphaFoldDB" id="A0A2U3DCR3"/>
<dbReference type="InterPro" id="IPR058240">
    <property type="entry name" value="rSAM_sf"/>
</dbReference>
<proteinExistence type="predicted"/>
<evidence type="ECO:0000259" key="3">
    <source>
        <dbReference type="Pfam" id="PF19238"/>
    </source>
</evidence>
<sequence>MPKVLTVAPGSLAEELQIEPGDDIVAINGQPIRDVIDLQFALAGEEISLDVRKSNGEEWIIEVEKEYDETLGVEWEHATVDKVRLCHNKCVFCFVDQVPKNMRKTLNMRDDDYRLSFLHGNFVTLTNLREGELERIAALRMSPLNISVHTTNPELRERMLGNKKSGEILAQIAYLAQHEIEMNTQIVLCPGWNDGTELDRTIEDLAQFYPAVRTLSVVPVGLTKHRRGLADLRNCTAAEARHVTAQIANWQERLRPRLGVNFVHAADEFYCIGDSEIPSALYYDEFAQIENGVGLLRTLLDEFAVLEKKLPQKLSRKRHVAVVTGVSAQKIIRQVAERLNAIRGLTVDVHIVSNDFYGDQVTVTGLITGQDIVKQLKNQIAADTVLLPDVMLKDDADIFLDDYEVEQVRDQLQKEILVVPPNASGLVYGALGKTHALPARRRYEATFARVQNAVSGS</sequence>
<evidence type="ECO:0000313" key="5">
    <source>
        <dbReference type="Proteomes" id="UP000245380"/>
    </source>
</evidence>
<dbReference type="Gene3D" id="2.30.42.10">
    <property type="match status" value="1"/>
</dbReference>
<dbReference type="InterPro" id="IPR036034">
    <property type="entry name" value="PDZ_sf"/>
</dbReference>
<dbReference type="RefSeq" id="WP_109429147.1">
    <property type="nucleotide sequence ID" value="NZ_MPDK01000001.1"/>
</dbReference>
<evidence type="ECO:0000259" key="1">
    <source>
        <dbReference type="Pfam" id="PF04459"/>
    </source>
</evidence>
<protein>
    <submittedName>
        <fullName evidence="4">Fe-S oxidoreductase</fullName>
    </submittedName>
</protein>
<dbReference type="InterPro" id="IPR007549">
    <property type="entry name" value="DUF512"/>
</dbReference>
<dbReference type="Proteomes" id="UP000245380">
    <property type="component" value="Unassembled WGS sequence"/>
</dbReference>
<dbReference type="SUPFAM" id="SSF50156">
    <property type="entry name" value="PDZ domain-like"/>
    <property type="match status" value="1"/>
</dbReference>
<dbReference type="Pfam" id="PF04459">
    <property type="entry name" value="DUF512"/>
    <property type="match status" value="1"/>
</dbReference>
<keyword evidence="5" id="KW-1185">Reference proteome</keyword>
<dbReference type="Pfam" id="PF19238">
    <property type="entry name" value="Radical_SAM_2"/>
    <property type="match status" value="1"/>
</dbReference>
<feature type="domain" description="DUF512" evidence="1">
    <location>
        <begin position="218"/>
        <end position="419"/>
    </location>
</feature>
<evidence type="ECO:0000313" key="4">
    <source>
        <dbReference type="EMBL" id="PWI59066.1"/>
    </source>
</evidence>
<dbReference type="Gene3D" id="3.20.20.70">
    <property type="entry name" value="Aldolase class I"/>
    <property type="match status" value="1"/>
</dbReference>
<feature type="domain" description="PDZ" evidence="2">
    <location>
        <begin position="4"/>
        <end position="53"/>
    </location>
</feature>
<gene>
    <name evidence="4" type="ORF">BM613_00170</name>
</gene>
<dbReference type="InterPro" id="IPR041489">
    <property type="entry name" value="PDZ_6"/>
</dbReference>
<dbReference type="InterPro" id="IPR045375">
    <property type="entry name" value="Put_radical_SAM-like_N"/>
</dbReference>
<organism evidence="4 5">
    <name type="scientific">Sulfoacidibacillus thermotolerans</name>
    <name type="common">Acidibacillus sulfuroxidans</name>
    <dbReference type="NCBI Taxonomy" id="1765684"/>
    <lineage>
        <taxon>Bacteria</taxon>
        <taxon>Bacillati</taxon>
        <taxon>Bacillota</taxon>
        <taxon>Bacilli</taxon>
        <taxon>Bacillales</taxon>
        <taxon>Alicyclobacillaceae</taxon>
        <taxon>Sulfoacidibacillus</taxon>
    </lineage>
</organism>
<name>A0A2U3DCR3_SULT2</name>
<dbReference type="OrthoDB" id="9774724at2"/>
<reference evidence="4 5" key="1">
    <citation type="submission" date="2016-11" db="EMBL/GenBank/DDBJ databases">
        <title>Comparative genomics of Acidibacillus ferroxidans species.</title>
        <authorList>
            <person name="Oliveira G."/>
            <person name="Nunes G."/>
            <person name="Oliveira R."/>
            <person name="Araujo F."/>
            <person name="Salim A."/>
            <person name="Scholte L."/>
            <person name="Morais D."/>
            <person name="Nancucheo I."/>
            <person name="Johnson D.B."/>
            <person name="Grail B."/>
            <person name="Bittencourt J."/>
            <person name="Valadares R."/>
        </authorList>
    </citation>
    <scope>NUCLEOTIDE SEQUENCE [LARGE SCALE GENOMIC DNA]</scope>
    <source>
        <strain evidence="4 5">Y002</strain>
    </source>
</reference>
<evidence type="ECO:0000259" key="2">
    <source>
        <dbReference type="Pfam" id="PF17820"/>
    </source>
</evidence>
<dbReference type="InterPro" id="IPR013785">
    <property type="entry name" value="Aldolase_TIM"/>
</dbReference>
<accession>A0A2U3DCR3</accession>
<feature type="domain" description="Putative radical SAM N-terminal" evidence="3">
    <location>
        <begin position="65"/>
        <end position="214"/>
    </location>
</feature>
<dbReference type="SUPFAM" id="SSF102114">
    <property type="entry name" value="Radical SAM enzymes"/>
    <property type="match status" value="1"/>
</dbReference>